<dbReference type="AlphaFoldDB" id="J3MYY2"/>
<protein>
    <recommendedName>
        <fullName evidence="4">Secreted protein</fullName>
    </recommendedName>
</protein>
<feature type="chain" id="PRO_5003775362" description="Secreted protein" evidence="1">
    <location>
        <begin position="18"/>
        <end position="147"/>
    </location>
</feature>
<proteinExistence type="predicted"/>
<name>J3MYY2_ORYBR</name>
<sequence>MILPVAWPSMLFAQASCALLRGYVESMVVLSFPCLAMSTSHSISSFLRIRINGTSLFLENVTLCRNAVAVAATPGLTSTTAPPASARTSLNVDHGAGGPQCATASYFFPDVQGLVVERHVGAEAADEAEVARAAGGRDVQPSELGEH</sequence>
<reference evidence="2" key="1">
    <citation type="journal article" date="2013" name="Nat. Commun.">
        <title>Whole-genome sequencing of Oryza brachyantha reveals mechanisms underlying Oryza genome evolution.</title>
        <authorList>
            <person name="Chen J."/>
            <person name="Huang Q."/>
            <person name="Gao D."/>
            <person name="Wang J."/>
            <person name="Lang Y."/>
            <person name="Liu T."/>
            <person name="Li B."/>
            <person name="Bai Z."/>
            <person name="Luis Goicoechea J."/>
            <person name="Liang C."/>
            <person name="Chen C."/>
            <person name="Zhang W."/>
            <person name="Sun S."/>
            <person name="Liao Y."/>
            <person name="Zhang X."/>
            <person name="Yang L."/>
            <person name="Song C."/>
            <person name="Wang M."/>
            <person name="Shi J."/>
            <person name="Liu G."/>
            <person name="Liu J."/>
            <person name="Zhou H."/>
            <person name="Zhou W."/>
            <person name="Yu Q."/>
            <person name="An N."/>
            <person name="Chen Y."/>
            <person name="Cai Q."/>
            <person name="Wang B."/>
            <person name="Liu B."/>
            <person name="Min J."/>
            <person name="Huang Y."/>
            <person name="Wu H."/>
            <person name="Li Z."/>
            <person name="Zhang Y."/>
            <person name="Yin Y."/>
            <person name="Song W."/>
            <person name="Jiang J."/>
            <person name="Jackson S.A."/>
            <person name="Wing R.A."/>
            <person name="Wang J."/>
            <person name="Chen M."/>
        </authorList>
    </citation>
    <scope>NUCLEOTIDE SEQUENCE [LARGE SCALE GENOMIC DNA]</scope>
    <source>
        <strain evidence="2">cv. IRGC 101232</strain>
    </source>
</reference>
<feature type="signal peptide" evidence="1">
    <location>
        <begin position="1"/>
        <end position="17"/>
    </location>
</feature>
<evidence type="ECO:0000313" key="2">
    <source>
        <dbReference type="EnsemblPlants" id="OB09G22110.1"/>
    </source>
</evidence>
<reference evidence="2" key="2">
    <citation type="submission" date="2013-04" db="UniProtKB">
        <authorList>
            <consortium name="EnsemblPlants"/>
        </authorList>
    </citation>
    <scope>IDENTIFICATION</scope>
</reference>
<evidence type="ECO:0008006" key="4">
    <source>
        <dbReference type="Google" id="ProtNLM"/>
    </source>
</evidence>
<evidence type="ECO:0000313" key="3">
    <source>
        <dbReference type="Proteomes" id="UP000006038"/>
    </source>
</evidence>
<keyword evidence="1" id="KW-0732">Signal</keyword>
<dbReference type="EnsemblPlants" id="OB09G22110.1">
    <property type="protein sequence ID" value="OB09G22110.1"/>
    <property type="gene ID" value="OB09G22110"/>
</dbReference>
<keyword evidence="3" id="KW-1185">Reference proteome</keyword>
<dbReference type="Gramene" id="OB09G22110.1">
    <property type="protein sequence ID" value="OB09G22110.1"/>
    <property type="gene ID" value="OB09G22110"/>
</dbReference>
<accession>J3MYY2</accession>
<evidence type="ECO:0000256" key="1">
    <source>
        <dbReference type="SAM" id="SignalP"/>
    </source>
</evidence>
<dbReference type="Proteomes" id="UP000006038">
    <property type="component" value="Chromosome 9"/>
</dbReference>
<organism evidence="2">
    <name type="scientific">Oryza brachyantha</name>
    <name type="common">malo sina</name>
    <dbReference type="NCBI Taxonomy" id="4533"/>
    <lineage>
        <taxon>Eukaryota</taxon>
        <taxon>Viridiplantae</taxon>
        <taxon>Streptophyta</taxon>
        <taxon>Embryophyta</taxon>
        <taxon>Tracheophyta</taxon>
        <taxon>Spermatophyta</taxon>
        <taxon>Magnoliopsida</taxon>
        <taxon>Liliopsida</taxon>
        <taxon>Poales</taxon>
        <taxon>Poaceae</taxon>
        <taxon>BOP clade</taxon>
        <taxon>Oryzoideae</taxon>
        <taxon>Oryzeae</taxon>
        <taxon>Oryzinae</taxon>
        <taxon>Oryza</taxon>
    </lineage>
</organism>
<dbReference type="HOGENOM" id="CLU_1770933_0_0_1"/>